<keyword evidence="2" id="KW-1185">Reference proteome</keyword>
<protein>
    <submittedName>
        <fullName evidence="1">Uncharacterized protein</fullName>
    </submittedName>
</protein>
<reference evidence="1" key="1">
    <citation type="submission" date="2015-05" db="EMBL/GenBank/DDBJ databases">
        <title>Permanent draft genome of Rhodopirellula islandicus K833.</title>
        <authorList>
            <person name="Kizina J."/>
            <person name="Richter M."/>
            <person name="Glockner F.O."/>
            <person name="Harder J."/>
        </authorList>
    </citation>
    <scope>NUCLEOTIDE SEQUENCE [LARGE SCALE GENOMIC DNA]</scope>
    <source>
        <strain evidence="1">K833</strain>
    </source>
</reference>
<dbReference type="AlphaFoldDB" id="A0A0J1EK71"/>
<comment type="caution">
    <text evidence="1">The sequence shown here is derived from an EMBL/GenBank/DDBJ whole genome shotgun (WGS) entry which is preliminary data.</text>
</comment>
<proteinExistence type="predicted"/>
<name>A0A0J1EK71_RHOIS</name>
<dbReference type="Proteomes" id="UP000036367">
    <property type="component" value="Unassembled WGS sequence"/>
</dbReference>
<accession>A0A0J1EK71</accession>
<organism evidence="1 2">
    <name type="scientific">Rhodopirellula islandica</name>
    <dbReference type="NCBI Taxonomy" id="595434"/>
    <lineage>
        <taxon>Bacteria</taxon>
        <taxon>Pseudomonadati</taxon>
        <taxon>Planctomycetota</taxon>
        <taxon>Planctomycetia</taxon>
        <taxon>Pirellulales</taxon>
        <taxon>Pirellulaceae</taxon>
        <taxon>Rhodopirellula</taxon>
    </lineage>
</organism>
<dbReference type="EMBL" id="LECT01000017">
    <property type="protein sequence ID" value="KLU05899.1"/>
    <property type="molecule type" value="Genomic_DNA"/>
</dbReference>
<evidence type="ECO:0000313" key="1">
    <source>
        <dbReference type="EMBL" id="KLU05899.1"/>
    </source>
</evidence>
<dbReference type="PATRIC" id="fig|595434.4.peg.2415"/>
<sequence>MGIITRRVSEGPHRIPFYSFSQAKQVGRSDQAQPCEPFGRSPRLCVKTVANASGSHTR</sequence>
<gene>
    <name evidence="1" type="ORF">RISK_002531</name>
</gene>
<evidence type="ECO:0000313" key="2">
    <source>
        <dbReference type="Proteomes" id="UP000036367"/>
    </source>
</evidence>